<dbReference type="InterPro" id="IPR003961">
    <property type="entry name" value="FN3_dom"/>
</dbReference>
<proteinExistence type="predicted"/>
<dbReference type="CDD" id="cd00063">
    <property type="entry name" value="FN3"/>
    <property type="match status" value="1"/>
</dbReference>
<dbReference type="EMBL" id="JWZX01001676">
    <property type="protein sequence ID" value="KOO32820.1"/>
    <property type="molecule type" value="Genomic_DNA"/>
</dbReference>
<dbReference type="AlphaFoldDB" id="A0A0M0K1Y1"/>
<dbReference type="Gene3D" id="2.60.40.10">
    <property type="entry name" value="Immunoglobulins"/>
    <property type="match status" value="1"/>
</dbReference>
<gene>
    <name evidence="2" type="ORF">Ctob_011034</name>
</gene>
<dbReference type="SMART" id="SM00060">
    <property type="entry name" value="FN3"/>
    <property type="match status" value="1"/>
</dbReference>
<comment type="caution">
    <text evidence="2">The sequence shown here is derived from an EMBL/GenBank/DDBJ whole genome shotgun (WGS) entry which is preliminary data.</text>
</comment>
<sequence length="534" mass="60041">MQTVRTSRFPRTPPMEMTRCQAPPVPSVETIDPKHSTVLIRWSPTKHDAGNEPFEYRVEFAVFAPAVGPLKDERAPEWRDAYVGIRRFAMRLSDLLPETEYVFRVSATNQSGRSAFSGYARVKTLKAPNVGLVREKLGQLPRSWAKLESQFDEIASGLTKGEALSVDAKDKAWHETVQVLRLHMPAIKQCFRQYTLLGTFGECPLDISLAQWRWALAELKLDTAPFSSAELDDIFEISNRTAGETRLLELTKLGMPTKEAEALIARESSISPTFEDEDGGRQDRLLKHEFVGALLRVGVMRAVLLETWALKRKSLALALDELLKEHLIPYSVAADAPLMRKLLTARTVRGVLDKWRDKMAMPFGAYAYAADVTVDVTEAGEPDAVDERRDERARLTNELTKGTKASLQLMNLLDLLTLLREAHVLDETHCTVRKVTSLFVLVNVDDEIDEIDEIDMAKSEPRGDARGDANVKAAELSLDEFVELACRIAHAKLNEHHNDYHDVKRKRVKVQGALFGNIVFRSESGEAIVEPNER</sequence>
<dbReference type="InterPro" id="IPR036116">
    <property type="entry name" value="FN3_sf"/>
</dbReference>
<dbReference type="OrthoDB" id="504170at2759"/>
<evidence type="ECO:0000259" key="1">
    <source>
        <dbReference type="PROSITE" id="PS50853"/>
    </source>
</evidence>
<dbReference type="Proteomes" id="UP000037460">
    <property type="component" value="Unassembled WGS sequence"/>
</dbReference>
<dbReference type="PROSITE" id="PS50853">
    <property type="entry name" value="FN3"/>
    <property type="match status" value="1"/>
</dbReference>
<dbReference type="InterPro" id="IPR013783">
    <property type="entry name" value="Ig-like_fold"/>
</dbReference>
<dbReference type="Pfam" id="PF00041">
    <property type="entry name" value="fn3"/>
    <property type="match status" value="1"/>
</dbReference>
<organism evidence="2 3">
    <name type="scientific">Chrysochromulina tobinii</name>
    <dbReference type="NCBI Taxonomy" id="1460289"/>
    <lineage>
        <taxon>Eukaryota</taxon>
        <taxon>Haptista</taxon>
        <taxon>Haptophyta</taxon>
        <taxon>Prymnesiophyceae</taxon>
        <taxon>Prymnesiales</taxon>
        <taxon>Chrysochromulinaceae</taxon>
        <taxon>Chrysochromulina</taxon>
    </lineage>
</organism>
<name>A0A0M0K1Y1_9EUKA</name>
<accession>A0A0M0K1Y1</accession>
<reference evidence="3" key="1">
    <citation type="journal article" date="2015" name="PLoS Genet.">
        <title>Genome Sequence and Transcriptome Analyses of Chrysochromulina tobin: Metabolic Tools for Enhanced Algal Fitness in the Prominent Order Prymnesiales (Haptophyceae).</title>
        <authorList>
            <person name="Hovde B.T."/>
            <person name="Deodato C.R."/>
            <person name="Hunsperger H.M."/>
            <person name="Ryken S.A."/>
            <person name="Yost W."/>
            <person name="Jha R.K."/>
            <person name="Patterson J."/>
            <person name="Monnat R.J. Jr."/>
            <person name="Barlow S.B."/>
            <person name="Starkenburg S.R."/>
            <person name="Cattolico R.A."/>
        </authorList>
    </citation>
    <scope>NUCLEOTIDE SEQUENCE</scope>
    <source>
        <strain evidence="3">CCMP291</strain>
    </source>
</reference>
<feature type="domain" description="Fibronectin type-III" evidence="1">
    <location>
        <begin position="22"/>
        <end position="127"/>
    </location>
</feature>
<dbReference type="SUPFAM" id="SSF49265">
    <property type="entry name" value="Fibronectin type III"/>
    <property type="match status" value="1"/>
</dbReference>
<evidence type="ECO:0000313" key="2">
    <source>
        <dbReference type="EMBL" id="KOO32820.1"/>
    </source>
</evidence>
<protein>
    <recommendedName>
        <fullName evidence="1">Fibronectin type-III domain-containing protein</fullName>
    </recommendedName>
</protein>
<evidence type="ECO:0000313" key="3">
    <source>
        <dbReference type="Proteomes" id="UP000037460"/>
    </source>
</evidence>
<keyword evidence="3" id="KW-1185">Reference proteome</keyword>